<feature type="compositionally biased region" description="Pro residues" evidence="1">
    <location>
        <begin position="1"/>
        <end position="10"/>
    </location>
</feature>
<dbReference type="EMBL" id="JAQJAN010000003">
    <property type="protein sequence ID" value="KAJ5734403.1"/>
    <property type="molecule type" value="Genomic_DNA"/>
</dbReference>
<feature type="compositionally biased region" description="Polar residues" evidence="1">
    <location>
        <begin position="219"/>
        <end position="235"/>
    </location>
</feature>
<sequence>MSQRAPPPARDPMASTDKPHHDTVQDTRSPHRSEGSSFRRPAAPTSDGRVSGELEGSTLGSSSRDGDRRIPNPRRAQSSGGFLLDSLPRASSIRIGSLRSRPSERPPGKQNTPEPDIVVHKKRSRLPWNRHKTSASESVVTPSTSSPQNTQQLSTPYREDQQSETSPSPQPQTQESERTTTGLDHDSLHIVNLALNLNESRRRNASGLPLGSTGHRPLSVSQPLNAPINLQGSYSRENRASQDHPYRNYAQFSEDGPLQTQAQGQSPVVNFLPPAVVNDNRAYEFSDSTLARADKARRHFDLFHEYLRLLPLLPPLRNGPAVDGTDSSSMSSPNVISNREYNPLQMVRNRRVRYREKCPINAEAEGWHETGKVHQWINKIEEQYQNKAFDETQSIKLPNFKQSHQRVSQGEAEEHEMTPGSPPSSLRHVSRTNSVKAPRLRLDWKTSPAELIADAAWVEDIANKAKIVDKNGSKIYPDPMELIMVNSNPEHVAAKKEQLSDAMGLSADDGISSRHTSLSSHHPARAHEFKSVARGRQKHRFQTHAQGSRSRSVSSSRKRSRWDKMKMRAGSVSSESSGDERRSVDWKHRTLEHSRRDLEKLLHRTLPDENQKTRNKSAAAGTFNADRNPPHSSQPLSINTKARLASRKASLSSTGSLDDRYNQGASFEGMESTAPNSPAQVAYFPSIAVNLSPPSSRSPSPAKRSLRHKIVARHERSKSKQGDREFRELEVDSPIPEVPTPGIFSPSSEQTESNSKLEPSPLPDIISYGDDQGNEASKLDSSRGRKGQNVPESKLRGIFKGPSRIAERVGNEVSKVGDFILKKDLPIDSRKSSSATTLASDSSDSEDDERRLDKRSGPKGLLRRLPNIADEPGRLIRRDSDRGTPPRSHGPTLPNFTSPLRQDGRGGSAEAMDLGSPRERERERAPASRDGSNRMGLSRSKTFDFGPALSSSRGHIKSNAIKDPSIPYGMLRPPVTGLAQASPGSPTEKRPPLTSDTSSWSISGRSLQTLKDSGIPRKAEVERTNALILSSGVKAREIIRRAHSVRDPPVHWLQSSFGSTASIPRVPRIGEFDLAAQNFLRRFEITQYSFQQSMHHFTTATSSPLRSQLKDLETLINQTLTPRVRATADEAEDLCVQLNTTSTLAVKSLSDALDKGIRKRRRRMRWVRRTGFVVLEWALVAMLWWVWLIVMAFKLVRGVFRGAISGARWILWL</sequence>
<feature type="compositionally biased region" description="Low complexity" evidence="1">
    <location>
        <begin position="51"/>
        <end position="63"/>
    </location>
</feature>
<feature type="region of interest" description="Disordered" evidence="1">
    <location>
        <begin position="692"/>
        <end position="1007"/>
    </location>
</feature>
<keyword evidence="2" id="KW-1133">Transmembrane helix</keyword>
<organism evidence="3 4">
    <name type="scientific">Penicillium malachiteum</name>
    <dbReference type="NCBI Taxonomy" id="1324776"/>
    <lineage>
        <taxon>Eukaryota</taxon>
        <taxon>Fungi</taxon>
        <taxon>Dikarya</taxon>
        <taxon>Ascomycota</taxon>
        <taxon>Pezizomycotina</taxon>
        <taxon>Eurotiomycetes</taxon>
        <taxon>Eurotiomycetidae</taxon>
        <taxon>Eurotiales</taxon>
        <taxon>Aspergillaceae</taxon>
        <taxon>Penicillium</taxon>
    </lineage>
</organism>
<dbReference type="PANTHER" id="PTHR38426">
    <property type="entry name" value="MAINTENANCE OF TELOMERE CAPPING PROTEIN 4"/>
    <property type="match status" value="1"/>
</dbReference>
<feature type="transmembrane region" description="Helical" evidence="2">
    <location>
        <begin position="1170"/>
        <end position="1193"/>
    </location>
</feature>
<gene>
    <name evidence="3" type="ORF">N7493_003189</name>
</gene>
<feature type="region of interest" description="Disordered" evidence="1">
    <location>
        <begin position="204"/>
        <end position="241"/>
    </location>
</feature>
<keyword evidence="4" id="KW-1185">Reference proteome</keyword>
<feature type="region of interest" description="Disordered" evidence="1">
    <location>
        <begin position="402"/>
        <end position="433"/>
    </location>
</feature>
<proteinExistence type="predicted"/>
<feature type="compositionally biased region" description="Basic and acidic residues" evidence="1">
    <location>
        <begin position="712"/>
        <end position="730"/>
    </location>
</feature>
<feature type="compositionally biased region" description="Low complexity" evidence="1">
    <location>
        <begin position="135"/>
        <end position="156"/>
    </location>
</feature>
<feature type="compositionally biased region" description="Basic and acidic residues" evidence="1">
    <location>
        <begin position="820"/>
        <end position="831"/>
    </location>
</feature>
<feature type="compositionally biased region" description="Low complexity" evidence="1">
    <location>
        <begin position="641"/>
        <end position="653"/>
    </location>
</feature>
<feature type="compositionally biased region" description="Low complexity" evidence="1">
    <location>
        <begin position="692"/>
        <end position="701"/>
    </location>
</feature>
<dbReference type="Proteomes" id="UP001215712">
    <property type="component" value="Unassembled WGS sequence"/>
</dbReference>
<evidence type="ECO:0000256" key="1">
    <source>
        <dbReference type="SAM" id="MobiDB-lite"/>
    </source>
</evidence>
<dbReference type="PANTHER" id="PTHR38426:SF1">
    <property type="entry name" value="MAINTENANCE OF TELOMERE CAPPING PROTEIN 4"/>
    <property type="match status" value="1"/>
</dbReference>
<feature type="compositionally biased region" description="Low complexity" evidence="1">
    <location>
        <begin position="832"/>
        <end position="842"/>
    </location>
</feature>
<feature type="compositionally biased region" description="Basic and acidic residues" evidence="1">
    <location>
        <begin position="916"/>
        <end position="927"/>
    </location>
</feature>
<keyword evidence="2" id="KW-0812">Transmembrane</keyword>
<feature type="compositionally biased region" description="Polar residues" evidence="1">
    <location>
        <begin position="630"/>
        <end position="640"/>
    </location>
</feature>
<feature type="region of interest" description="Disordered" evidence="1">
    <location>
        <begin position="602"/>
        <end position="675"/>
    </location>
</feature>
<feature type="compositionally biased region" description="Basic residues" evidence="1">
    <location>
        <begin position="533"/>
        <end position="542"/>
    </location>
</feature>
<reference evidence="3" key="1">
    <citation type="journal article" date="2023" name="IMA Fungus">
        <title>Comparative genomic study of the Penicillium genus elucidates a diverse pangenome and 15 lateral gene transfer events.</title>
        <authorList>
            <person name="Petersen C."/>
            <person name="Sorensen T."/>
            <person name="Nielsen M.R."/>
            <person name="Sondergaard T.E."/>
            <person name="Sorensen J.L."/>
            <person name="Fitzpatrick D.A."/>
            <person name="Frisvad J.C."/>
            <person name="Nielsen K.L."/>
        </authorList>
    </citation>
    <scope>NUCLEOTIDE SEQUENCE</scope>
    <source>
        <strain evidence="3">IBT 17514</strain>
    </source>
</reference>
<evidence type="ECO:0000313" key="3">
    <source>
        <dbReference type="EMBL" id="KAJ5734403.1"/>
    </source>
</evidence>
<feature type="compositionally biased region" description="Polar residues" evidence="1">
    <location>
        <begin position="745"/>
        <end position="757"/>
    </location>
</feature>
<feature type="region of interest" description="Disordered" evidence="1">
    <location>
        <begin position="1"/>
        <end position="187"/>
    </location>
</feature>
<evidence type="ECO:0000313" key="4">
    <source>
        <dbReference type="Proteomes" id="UP001215712"/>
    </source>
</evidence>
<comment type="caution">
    <text evidence="3">The sequence shown here is derived from an EMBL/GenBank/DDBJ whole genome shotgun (WGS) entry which is preliminary data.</text>
</comment>
<protein>
    <submittedName>
        <fullName evidence="3">Uncharacterized protein</fullName>
    </submittedName>
</protein>
<feature type="compositionally biased region" description="Basic residues" evidence="1">
    <location>
        <begin position="120"/>
        <end position="133"/>
    </location>
</feature>
<dbReference type="InterPro" id="IPR038769">
    <property type="entry name" value="MTC4"/>
</dbReference>
<feature type="compositionally biased region" description="Basic and acidic residues" evidence="1">
    <location>
        <begin position="871"/>
        <end position="884"/>
    </location>
</feature>
<feature type="compositionally biased region" description="Basic and acidic residues" evidence="1">
    <location>
        <begin position="17"/>
        <end position="34"/>
    </location>
</feature>
<feature type="compositionally biased region" description="Basic and acidic residues" evidence="1">
    <location>
        <begin position="175"/>
        <end position="187"/>
    </location>
</feature>
<evidence type="ECO:0000256" key="2">
    <source>
        <dbReference type="SAM" id="Phobius"/>
    </source>
</evidence>
<accession>A0AAD6HTV9</accession>
<feature type="compositionally biased region" description="Polar residues" evidence="1">
    <location>
        <begin position="994"/>
        <end position="1007"/>
    </location>
</feature>
<feature type="compositionally biased region" description="Low complexity" evidence="1">
    <location>
        <begin position="163"/>
        <end position="174"/>
    </location>
</feature>
<feature type="compositionally biased region" description="Basic and acidic residues" evidence="1">
    <location>
        <begin position="602"/>
        <end position="612"/>
    </location>
</feature>
<reference evidence="3" key="2">
    <citation type="submission" date="2023-01" db="EMBL/GenBank/DDBJ databases">
        <authorList>
            <person name="Petersen C."/>
        </authorList>
    </citation>
    <scope>NUCLEOTIDE SEQUENCE</scope>
    <source>
        <strain evidence="3">IBT 17514</strain>
    </source>
</reference>
<feature type="region of interest" description="Disordered" evidence="1">
    <location>
        <begin position="494"/>
        <end position="585"/>
    </location>
</feature>
<keyword evidence="2" id="KW-0472">Membrane</keyword>
<name>A0AAD6HTV9_9EURO</name>
<dbReference type="AlphaFoldDB" id="A0AAD6HTV9"/>